<keyword evidence="9" id="KW-1185">Reference proteome</keyword>
<name>A0A5C3L2C1_COPMA</name>
<dbReference type="PIRSF" id="PIRSF000747">
    <property type="entry name" value="RPB5"/>
    <property type="match status" value="1"/>
</dbReference>
<keyword evidence="8" id="KW-0240">DNA-directed RNA polymerase</keyword>
<sequence length="207" mass="23743">MADSDAAAKLWKVRRTVCEMVKDRGYLVSDDEINMSLEQFRANYETGLGTIDRSQICFPCTLATDPSQQIYIMFVEERSVVIKTARKFTDILSDRGMTRGILIYPGVLTPSAKKHIYDPKFAHVEAFAEAELLVNVTHHTLVPRHQVLSPEEKKTLLDRYRLKETQLPRIQPTDAVARYFGLRRGQVVKIIRPSETSGRYASYRICF</sequence>
<evidence type="ECO:0000256" key="4">
    <source>
        <dbReference type="ARBA" id="ARBA00023242"/>
    </source>
</evidence>
<organism evidence="8 9">
    <name type="scientific">Coprinopsis marcescibilis</name>
    <name type="common">Agaric fungus</name>
    <name type="synonym">Psathyrella marcescibilis</name>
    <dbReference type="NCBI Taxonomy" id="230819"/>
    <lineage>
        <taxon>Eukaryota</taxon>
        <taxon>Fungi</taxon>
        <taxon>Dikarya</taxon>
        <taxon>Basidiomycota</taxon>
        <taxon>Agaricomycotina</taxon>
        <taxon>Agaricomycetes</taxon>
        <taxon>Agaricomycetidae</taxon>
        <taxon>Agaricales</taxon>
        <taxon>Agaricineae</taxon>
        <taxon>Psathyrellaceae</taxon>
        <taxon>Coprinopsis</taxon>
    </lineage>
</organism>
<dbReference type="GO" id="GO:0005665">
    <property type="term" value="C:RNA polymerase II, core complex"/>
    <property type="evidence" value="ECO:0007669"/>
    <property type="project" value="TreeGrafter"/>
</dbReference>
<dbReference type="Proteomes" id="UP000307440">
    <property type="component" value="Unassembled WGS sequence"/>
</dbReference>
<comment type="similarity">
    <text evidence="5">Belongs to the archaeal Rpo5/eukaryotic RPB5 RNA polymerase subunit family.</text>
</comment>
<evidence type="ECO:0000259" key="6">
    <source>
        <dbReference type="Pfam" id="PF01191"/>
    </source>
</evidence>
<dbReference type="AlphaFoldDB" id="A0A5C3L2C1"/>
<reference evidence="8 9" key="1">
    <citation type="journal article" date="2019" name="Nat. Ecol. Evol.">
        <title>Megaphylogeny resolves global patterns of mushroom evolution.</title>
        <authorList>
            <person name="Varga T."/>
            <person name="Krizsan K."/>
            <person name="Foldi C."/>
            <person name="Dima B."/>
            <person name="Sanchez-Garcia M."/>
            <person name="Sanchez-Ramirez S."/>
            <person name="Szollosi G.J."/>
            <person name="Szarkandi J.G."/>
            <person name="Papp V."/>
            <person name="Albert L."/>
            <person name="Andreopoulos W."/>
            <person name="Angelini C."/>
            <person name="Antonin V."/>
            <person name="Barry K.W."/>
            <person name="Bougher N.L."/>
            <person name="Buchanan P."/>
            <person name="Buyck B."/>
            <person name="Bense V."/>
            <person name="Catcheside P."/>
            <person name="Chovatia M."/>
            <person name="Cooper J."/>
            <person name="Damon W."/>
            <person name="Desjardin D."/>
            <person name="Finy P."/>
            <person name="Geml J."/>
            <person name="Haridas S."/>
            <person name="Hughes K."/>
            <person name="Justo A."/>
            <person name="Karasinski D."/>
            <person name="Kautmanova I."/>
            <person name="Kiss B."/>
            <person name="Kocsube S."/>
            <person name="Kotiranta H."/>
            <person name="LaButti K.M."/>
            <person name="Lechner B.E."/>
            <person name="Liimatainen K."/>
            <person name="Lipzen A."/>
            <person name="Lukacs Z."/>
            <person name="Mihaltcheva S."/>
            <person name="Morgado L.N."/>
            <person name="Niskanen T."/>
            <person name="Noordeloos M.E."/>
            <person name="Ohm R.A."/>
            <person name="Ortiz-Santana B."/>
            <person name="Ovrebo C."/>
            <person name="Racz N."/>
            <person name="Riley R."/>
            <person name="Savchenko A."/>
            <person name="Shiryaev A."/>
            <person name="Soop K."/>
            <person name="Spirin V."/>
            <person name="Szebenyi C."/>
            <person name="Tomsovsky M."/>
            <person name="Tulloss R.E."/>
            <person name="Uehling J."/>
            <person name="Grigoriev I.V."/>
            <person name="Vagvolgyi C."/>
            <person name="Papp T."/>
            <person name="Martin F.M."/>
            <person name="Miettinen O."/>
            <person name="Hibbett D.S."/>
            <person name="Nagy L.G."/>
        </authorList>
    </citation>
    <scope>NUCLEOTIDE SEQUENCE [LARGE SCALE GENOMIC DNA]</scope>
    <source>
        <strain evidence="8 9">CBS 121175</strain>
    </source>
</reference>
<feature type="domain" description="RNA polymerase Rpb5 N-terminal" evidence="7">
    <location>
        <begin position="6"/>
        <end position="90"/>
    </location>
</feature>
<evidence type="ECO:0000256" key="5">
    <source>
        <dbReference type="ARBA" id="ARBA00025765"/>
    </source>
</evidence>
<feature type="domain" description="RNA polymerase subunit H/Rpb5 C-terminal" evidence="6">
    <location>
        <begin position="134"/>
        <end position="206"/>
    </location>
</feature>
<comment type="subcellular location">
    <subcellularLocation>
        <location evidence="1">Nucleus</location>
    </subcellularLocation>
</comment>
<dbReference type="HAMAP" id="MF_00025">
    <property type="entry name" value="RNApol_Rpo5_RPB5"/>
    <property type="match status" value="1"/>
</dbReference>
<evidence type="ECO:0000256" key="1">
    <source>
        <dbReference type="ARBA" id="ARBA00004123"/>
    </source>
</evidence>
<dbReference type="GO" id="GO:0003677">
    <property type="term" value="F:DNA binding"/>
    <property type="evidence" value="ECO:0007669"/>
    <property type="project" value="InterPro"/>
</dbReference>
<dbReference type="Gene3D" id="3.40.1340.10">
    <property type="entry name" value="RNA polymerase, Rpb5, N-terminal domain"/>
    <property type="match status" value="1"/>
</dbReference>
<dbReference type="GO" id="GO:0042797">
    <property type="term" value="P:tRNA transcription by RNA polymerase III"/>
    <property type="evidence" value="ECO:0007669"/>
    <property type="project" value="TreeGrafter"/>
</dbReference>
<evidence type="ECO:0000259" key="7">
    <source>
        <dbReference type="Pfam" id="PF03871"/>
    </source>
</evidence>
<dbReference type="OrthoDB" id="248779at2759"/>
<accession>A0A5C3L2C1</accession>
<dbReference type="GO" id="GO:0005736">
    <property type="term" value="C:RNA polymerase I complex"/>
    <property type="evidence" value="ECO:0007669"/>
    <property type="project" value="TreeGrafter"/>
</dbReference>
<evidence type="ECO:0000256" key="3">
    <source>
        <dbReference type="ARBA" id="ARBA00023163"/>
    </source>
</evidence>
<dbReference type="SUPFAM" id="SSF55287">
    <property type="entry name" value="RPB5-like RNA polymerase subunit"/>
    <property type="match status" value="1"/>
</dbReference>
<evidence type="ECO:0000313" key="8">
    <source>
        <dbReference type="EMBL" id="TFK27159.1"/>
    </source>
</evidence>
<dbReference type="PANTHER" id="PTHR10535">
    <property type="entry name" value="DNA-DIRECTED RNA POLYMERASES I, II, AND III SUBUNIT RPABC1"/>
    <property type="match status" value="1"/>
</dbReference>
<dbReference type="InterPro" id="IPR014381">
    <property type="entry name" value="Arch_Rpo5/euc_Rpb5"/>
</dbReference>
<protein>
    <recommendedName>
        <fullName evidence="2">DNA-directed RNA polymerases I, II, and III subunit RPABC1</fullName>
    </recommendedName>
</protein>
<dbReference type="InterPro" id="IPR000783">
    <property type="entry name" value="RNA_pol_subH/Rpb5_C"/>
</dbReference>
<dbReference type="GO" id="GO:0003899">
    <property type="term" value="F:DNA-directed RNA polymerase activity"/>
    <property type="evidence" value="ECO:0007669"/>
    <property type="project" value="InterPro"/>
</dbReference>
<dbReference type="InterPro" id="IPR005571">
    <property type="entry name" value="RNA_pol_Rpb5_N"/>
</dbReference>
<keyword evidence="3" id="KW-0804">Transcription</keyword>
<dbReference type="GO" id="GO:0006362">
    <property type="term" value="P:transcription elongation by RNA polymerase I"/>
    <property type="evidence" value="ECO:0007669"/>
    <property type="project" value="TreeGrafter"/>
</dbReference>
<dbReference type="EMBL" id="ML210167">
    <property type="protein sequence ID" value="TFK27159.1"/>
    <property type="molecule type" value="Genomic_DNA"/>
</dbReference>
<dbReference type="GO" id="GO:0006366">
    <property type="term" value="P:transcription by RNA polymerase II"/>
    <property type="evidence" value="ECO:0007669"/>
    <property type="project" value="TreeGrafter"/>
</dbReference>
<evidence type="ECO:0000256" key="2">
    <source>
        <dbReference type="ARBA" id="ARBA00020809"/>
    </source>
</evidence>
<dbReference type="STRING" id="230819.A0A5C3L2C1"/>
<dbReference type="Pfam" id="PF01191">
    <property type="entry name" value="RNA_pol_Rpb5_C"/>
    <property type="match status" value="1"/>
</dbReference>
<dbReference type="GO" id="GO:0005666">
    <property type="term" value="C:RNA polymerase III complex"/>
    <property type="evidence" value="ECO:0007669"/>
    <property type="project" value="TreeGrafter"/>
</dbReference>
<evidence type="ECO:0000313" key="9">
    <source>
        <dbReference type="Proteomes" id="UP000307440"/>
    </source>
</evidence>
<dbReference type="Pfam" id="PF03871">
    <property type="entry name" value="RNA_pol_Rpb5_N"/>
    <property type="match status" value="1"/>
</dbReference>
<dbReference type="InterPro" id="IPR035913">
    <property type="entry name" value="RPB5-like_sf"/>
</dbReference>
<dbReference type="Gene3D" id="3.90.940.20">
    <property type="entry name" value="RPB5-like RNA polymerase subunit"/>
    <property type="match status" value="1"/>
</dbReference>
<dbReference type="InterPro" id="IPR036710">
    <property type="entry name" value="RNA_pol_Rpb5_N_sf"/>
</dbReference>
<dbReference type="PANTHER" id="PTHR10535:SF0">
    <property type="entry name" value="DNA-DIRECTED RNA POLYMERASES I, II, AND III SUBUNIT RPABC1"/>
    <property type="match status" value="1"/>
</dbReference>
<proteinExistence type="inferred from homology"/>
<gene>
    <name evidence="8" type="ORF">FA15DRAFT_226697</name>
</gene>
<dbReference type="SUPFAM" id="SSF53036">
    <property type="entry name" value="Eukaryotic RPB5 N-terminal domain"/>
    <property type="match status" value="1"/>
</dbReference>
<keyword evidence="4" id="KW-0539">Nucleus</keyword>
<dbReference type="FunFam" id="3.90.940.20:FF:000001">
    <property type="entry name" value="DNA-directed RNA polymerases I, II, and III subunit RPABC1"/>
    <property type="match status" value="1"/>
</dbReference>